<dbReference type="KEGG" id="fgi:OP10G_1169"/>
<proteinExistence type="predicted"/>
<reference evidence="2 3" key="1">
    <citation type="journal article" date="2014" name="PLoS ONE">
        <title>The first complete genome sequence of the class fimbriimonadia in the phylum armatimonadetes.</title>
        <authorList>
            <person name="Hu Z.Y."/>
            <person name="Wang Y.Z."/>
            <person name="Im W.T."/>
            <person name="Wang S.Y."/>
            <person name="Zhao G.P."/>
            <person name="Zheng H.J."/>
            <person name="Quan Z.X."/>
        </authorList>
    </citation>
    <scope>NUCLEOTIDE SEQUENCE [LARGE SCALE GENOMIC DNA]</scope>
    <source>
        <strain evidence="2">Gsoil 348</strain>
    </source>
</reference>
<feature type="region of interest" description="Disordered" evidence="1">
    <location>
        <begin position="30"/>
        <end position="49"/>
    </location>
</feature>
<dbReference type="EMBL" id="CP007139">
    <property type="protein sequence ID" value="AIE84537.1"/>
    <property type="molecule type" value="Genomic_DNA"/>
</dbReference>
<keyword evidence="3" id="KW-1185">Reference proteome</keyword>
<evidence type="ECO:0000256" key="1">
    <source>
        <dbReference type="SAM" id="MobiDB-lite"/>
    </source>
</evidence>
<evidence type="ECO:0000313" key="3">
    <source>
        <dbReference type="Proteomes" id="UP000027982"/>
    </source>
</evidence>
<dbReference type="HOGENOM" id="CLU_2436444_0_0_0"/>
<organism evidence="2 3">
    <name type="scientific">Fimbriimonas ginsengisoli Gsoil 348</name>
    <dbReference type="NCBI Taxonomy" id="661478"/>
    <lineage>
        <taxon>Bacteria</taxon>
        <taxon>Bacillati</taxon>
        <taxon>Armatimonadota</taxon>
        <taxon>Fimbriimonadia</taxon>
        <taxon>Fimbriimonadales</taxon>
        <taxon>Fimbriimonadaceae</taxon>
        <taxon>Fimbriimonas</taxon>
    </lineage>
</organism>
<evidence type="ECO:0000313" key="2">
    <source>
        <dbReference type="EMBL" id="AIE84537.1"/>
    </source>
</evidence>
<name>A0A068NMC2_FIMGI</name>
<gene>
    <name evidence="2" type="ORF">OP10G_1169</name>
</gene>
<dbReference type="STRING" id="661478.OP10G_1169"/>
<dbReference type="AlphaFoldDB" id="A0A068NMC2"/>
<dbReference type="Proteomes" id="UP000027982">
    <property type="component" value="Chromosome"/>
</dbReference>
<protein>
    <submittedName>
        <fullName evidence="2">Uncharacterized protein</fullName>
    </submittedName>
</protein>
<sequence>MDDERTATPPHVSWATLRPLISGDTALRLQKPEPLRGSASEGAGGDLPVLVDPRHATPLERLVWAVRVALLPSDRGLEVVTSGSVPSGQT</sequence>
<accession>A0A068NMC2</accession>